<evidence type="ECO:0000259" key="3">
    <source>
        <dbReference type="Pfam" id="PF02543"/>
    </source>
</evidence>
<dbReference type="PANTHER" id="PTHR34847">
    <property type="entry name" value="NODULATION PROTEIN U"/>
    <property type="match status" value="1"/>
</dbReference>
<protein>
    <recommendedName>
        <fullName evidence="7">Carbamoyltransferase</fullName>
    </recommendedName>
</protein>
<proteinExistence type="inferred from homology"/>
<accession>A0AA36I433</accession>
<sequence>MWRVLQLLAHGGLGFVLQGEVQVPRRVDGVGFFVGHDASIAVSSGGRISCVLELERLFRERYFRFPRNFQRFGQVLAGSLTVLRQRCDTPRRFAIGVIVLGIDAPFWEYIPSLIRDSKVIEVDQWEFVDHHKAHAALGFYASPFRSALVVSYDGGGNDGSFNAFVARAGQIEHIGTLQYNFGDMYMHLAELLPEVSGKAITEQCRQNRKGMHWSKFMLGEKRAILSLSGKLMGYSGIKESNPKLNEVVKELFKHSGSFFSADARVPFALLRSACNSTEDQQTLAASIQVGFEEVARDVILALLKEVGSENVDGLVLTGGCALNVLANQKIHDLEDIRLYVPPAPNDCGLAAGGLWTISPPPKQQPLQYLGFRLWDEDMLERVAFARRAVRLSALGGVDFLAELLAGGVAWQRLNANHSRPIVAVVRGRQEFGPRALGHRSLLAVPDATMRERMNRLKARQWYRPVAPMIAKEDLAKVFGREVASPYMTMAPRVVEEIRARFPALAHLDGTARHQSVSASEEPWIHALLVAVGRLVGLAALINTSFNTKGFPIVNTVRESLEMLDKLPDLDFVVIEDWLFPKRTFPSPFAEKCFVPETGASLGEACACQFGSRATGVFQESIRLDFGAIFSGMQVQMVWRVLGKLLKFHSMRANDSSST</sequence>
<dbReference type="Pfam" id="PF02543">
    <property type="entry name" value="Carbam_trans_N"/>
    <property type="match status" value="1"/>
</dbReference>
<dbReference type="Pfam" id="PF16861">
    <property type="entry name" value="Carbam_trans_C"/>
    <property type="match status" value="1"/>
</dbReference>
<dbReference type="Gene3D" id="3.90.870.20">
    <property type="entry name" value="Carbamoyltransferase, C-terminal domain"/>
    <property type="match status" value="1"/>
</dbReference>
<comment type="similarity">
    <text evidence="1">Belongs to the NodU/CmcH family.</text>
</comment>
<dbReference type="PANTHER" id="PTHR34847:SF1">
    <property type="entry name" value="NODULATION PROTEIN U"/>
    <property type="match status" value="1"/>
</dbReference>
<evidence type="ECO:0000256" key="2">
    <source>
        <dbReference type="SAM" id="SignalP"/>
    </source>
</evidence>
<dbReference type="Proteomes" id="UP001178507">
    <property type="component" value="Unassembled WGS sequence"/>
</dbReference>
<dbReference type="InterPro" id="IPR043129">
    <property type="entry name" value="ATPase_NBD"/>
</dbReference>
<organism evidence="5 6">
    <name type="scientific">Effrenium voratum</name>
    <dbReference type="NCBI Taxonomy" id="2562239"/>
    <lineage>
        <taxon>Eukaryota</taxon>
        <taxon>Sar</taxon>
        <taxon>Alveolata</taxon>
        <taxon>Dinophyceae</taxon>
        <taxon>Suessiales</taxon>
        <taxon>Symbiodiniaceae</taxon>
        <taxon>Effrenium</taxon>
    </lineage>
</organism>
<keyword evidence="2" id="KW-0732">Signal</keyword>
<dbReference type="GO" id="GO:0003824">
    <property type="term" value="F:catalytic activity"/>
    <property type="evidence" value="ECO:0007669"/>
    <property type="project" value="InterPro"/>
</dbReference>
<dbReference type="EMBL" id="CAUJNA010000737">
    <property type="protein sequence ID" value="CAJ1380683.1"/>
    <property type="molecule type" value="Genomic_DNA"/>
</dbReference>
<feature type="chain" id="PRO_5041424459" description="Carbamoyltransferase" evidence="2">
    <location>
        <begin position="19"/>
        <end position="658"/>
    </location>
</feature>
<dbReference type="InterPro" id="IPR003696">
    <property type="entry name" value="Carbtransf_dom"/>
</dbReference>
<dbReference type="InterPro" id="IPR038152">
    <property type="entry name" value="Carbam_trans_C_sf"/>
</dbReference>
<dbReference type="Gene3D" id="3.30.420.40">
    <property type="match status" value="1"/>
</dbReference>
<reference evidence="5" key="1">
    <citation type="submission" date="2023-08" db="EMBL/GenBank/DDBJ databases">
        <authorList>
            <person name="Chen Y."/>
            <person name="Shah S."/>
            <person name="Dougan E. K."/>
            <person name="Thang M."/>
            <person name="Chan C."/>
        </authorList>
    </citation>
    <scope>NUCLEOTIDE SEQUENCE</scope>
</reference>
<evidence type="ECO:0000313" key="6">
    <source>
        <dbReference type="Proteomes" id="UP001178507"/>
    </source>
</evidence>
<gene>
    <name evidence="5" type="ORF">EVOR1521_LOCUS8571</name>
</gene>
<comment type="caution">
    <text evidence="5">The sequence shown here is derived from an EMBL/GenBank/DDBJ whole genome shotgun (WGS) entry which is preliminary data.</text>
</comment>
<evidence type="ECO:0000259" key="4">
    <source>
        <dbReference type="Pfam" id="PF16861"/>
    </source>
</evidence>
<dbReference type="InterPro" id="IPR051338">
    <property type="entry name" value="NodU/CmcH_Carbamoyltrnsfr"/>
</dbReference>
<evidence type="ECO:0000256" key="1">
    <source>
        <dbReference type="ARBA" id="ARBA00006129"/>
    </source>
</evidence>
<dbReference type="InterPro" id="IPR031730">
    <property type="entry name" value="Carbam_trans_C"/>
</dbReference>
<feature type="domain" description="Carbamoyltransferase" evidence="3">
    <location>
        <begin position="107"/>
        <end position="352"/>
    </location>
</feature>
<keyword evidence="6" id="KW-1185">Reference proteome</keyword>
<feature type="domain" description="Carbamoyltransferase C-terminal" evidence="4">
    <location>
        <begin position="420"/>
        <end position="579"/>
    </location>
</feature>
<evidence type="ECO:0000313" key="5">
    <source>
        <dbReference type="EMBL" id="CAJ1380683.1"/>
    </source>
</evidence>
<name>A0AA36I433_9DINO</name>
<dbReference type="AlphaFoldDB" id="A0AA36I433"/>
<feature type="signal peptide" evidence="2">
    <location>
        <begin position="1"/>
        <end position="18"/>
    </location>
</feature>
<evidence type="ECO:0008006" key="7">
    <source>
        <dbReference type="Google" id="ProtNLM"/>
    </source>
</evidence>
<dbReference type="CDD" id="cd24033">
    <property type="entry name" value="ASKHA_NBD_NodU_CmcH-like_N"/>
    <property type="match status" value="1"/>
</dbReference>
<dbReference type="SUPFAM" id="SSF53067">
    <property type="entry name" value="Actin-like ATPase domain"/>
    <property type="match status" value="1"/>
</dbReference>